<proteinExistence type="predicted"/>
<keyword evidence="2" id="KW-1185">Reference proteome</keyword>
<protein>
    <submittedName>
        <fullName evidence="1">Something about silencing, SAS, complex subunit 4-domain-containing protein</fullName>
    </submittedName>
</protein>
<reference evidence="2" key="1">
    <citation type="journal article" date="2024" name="Front. Bioeng. Biotechnol.">
        <title>Genome-scale model development and genomic sequencing of the oleaginous clade Lipomyces.</title>
        <authorList>
            <person name="Czajka J.J."/>
            <person name="Han Y."/>
            <person name="Kim J."/>
            <person name="Mondo S.J."/>
            <person name="Hofstad B.A."/>
            <person name="Robles A."/>
            <person name="Haridas S."/>
            <person name="Riley R."/>
            <person name="LaButti K."/>
            <person name="Pangilinan J."/>
            <person name="Andreopoulos W."/>
            <person name="Lipzen A."/>
            <person name="Yan J."/>
            <person name="Wang M."/>
            <person name="Ng V."/>
            <person name="Grigoriev I.V."/>
            <person name="Spatafora J.W."/>
            <person name="Magnuson J.K."/>
            <person name="Baker S.E."/>
            <person name="Pomraning K.R."/>
        </authorList>
    </citation>
    <scope>NUCLEOTIDE SEQUENCE [LARGE SCALE GENOMIC DNA]</scope>
    <source>
        <strain evidence="2">CBS 10300</strain>
    </source>
</reference>
<evidence type="ECO:0000313" key="1">
    <source>
        <dbReference type="EMBL" id="KAK9323441.1"/>
    </source>
</evidence>
<sequence>MPSLEKIVTYLLGSPSSPQNSTLTQLDEKTKESSDDNDKFSKLAANGHTEEDAEVEGNAGPTLVPSNQHSDPNHLTAKTEDTKRHLRSERSRLRSGINGATRYTSEGDEDNLMWFENLESSVDYDEKLQITDEPFPTQEPIAVQRPSPFSFSLIVRPISAESKASLYDAPLKIRSRSDPLSDLVFAGLHKRREREERHYQNFERDKVMYEKLQVERQLESLKGHNWVRAVVSMTPVNDPKCEYELSTKRVKLIQELVNVLAKFESWKEREKQIRSLNGNEDDLESSMRMRLEERKKELQIMTGITPKAQSSRGWKKVGRNQGNQTSTTITDSEAQAPRSIQRKKRKLGSEEPNPRQFFNGKLNANTKQSKTSAFGHPLPRIPYRQFDIPFEWVKNREKLRQ</sequence>
<organism evidence="1 2">
    <name type="scientific">Lipomyces orientalis</name>
    <dbReference type="NCBI Taxonomy" id="1233043"/>
    <lineage>
        <taxon>Eukaryota</taxon>
        <taxon>Fungi</taxon>
        <taxon>Dikarya</taxon>
        <taxon>Ascomycota</taxon>
        <taxon>Saccharomycotina</taxon>
        <taxon>Lipomycetes</taxon>
        <taxon>Lipomycetales</taxon>
        <taxon>Lipomycetaceae</taxon>
        <taxon>Lipomyces</taxon>
    </lineage>
</organism>
<dbReference type="Proteomes" id="UP001489719">
    <property type="component" value="Unassembled WGS sequence"/>
</dbReference>
<evidence type="ECO:0000313" key="2">
    <source>
        <dbReference type="Proteomes" id="UP001489719"/>
    </source>
</evidence>
<accession>A0ACC3TRB6</accession>
<dbReference type="EMBL" id="MU970061">
    <property type="protein sequence ID" value="KAK9323441.1"/>
    <property type="molecule type" value="Genomic_DNA"/>
</dbReference>
<comment type="caution">
    <text evidence="1">The sequence shown here is derived from an EMBL/GenBank/DDBJ whole genome shotgun (WGS) entry which is preliminary data.</text>
</comment>
<name>A0ACC3TRB6_9ASCO</name>
<gene>
    <name evidence="1" type="ORF">V1517DRAFT_320275</name>
</gene>